<reference evidence="9 10" key="1">
    <citation type="submission" date="2014-09" db="EMBL/GenBank/DDBJ databases">
        <title>High-quality draft genome sequence of Kocuria marina SO9-6, an actinobacterium isolated from a copper mine.</title>
        <authorList>
            <person name="Castro D.B."/>
            <person name="Pereira L.B."/>
            <person name="Silva M.V."/>
            <person name="Silva B.P."/>
            <person name="Zanardi B.R."/>
            <person name="Carlos C."/>
            <person name="Belgini D.R."/>
            <person name="Limache E.G."/>
            <person name="Lacerda G.V."/>
            <person name="Nery M.B."/>
            <person name="Gomes M.B."/>
            <person name="Souza S."/>
            <person name="Silva T.M."/>
            <person name="Rodrigues V.D."/>
            <person name="Paulino L.C."/>
            <person name="Vicentini R."/>
            <person name="Ferraz L.F."/>
            <person name="Ottoboni L.M."/>
        </authorList>
    </citation>
    <scope>NUCLEOTIDE SEQUENCE [LARGE SCALE GENOMIC DNA]</scope>
    <source>
        <strain evidence="9 10">SO9-6</strain>
    </source>
</reference>
<dbReference type="InterPro" id="IPR002401">
    <property type="entry name" value="Cyt_P450_E_grp-I"/>
</dbReference>
<proteinExistence type="evidence at protein level"/>
<dbReference type="PDB" id="8VWK">
    <property type="method" value="X-ray"/>
    <property type="resolution" value="2.05 A"/>
    <property type="chains" value="A=1-428"/>
</dbReference>
<protein>
    <submittedName>
        <fullName evidence="9">Cytochrome P450</fullName>
    </submittedName>
</protein>
<dbReference type="SUPFAM" id="SSF48264">
    <property type="entry name" value="Cytochrome P450"/>
    <property type="match status" value="1"/>
</dbReference>
<keyword evidence="7" id="KW-0503">Monooxygenase</keyword>
<feature type="binding site" description="axial binding residue" evidence="8">
    <location>
        <position position="376"/>
    </location>
    <ligand>
        <name>heme</name>
        <dbReference type="ChEBI" id="CHEBI:30413"/>
    </ligand>
    <ligandPart>
        <name>Fe</name>
        <dbReference type="ChEBI" id="CHEBI:18248"/>
    </ligandPart>
</feature>
<evidence type="ECO:0000256" key="2">
    <source>
        <dbReference type="ARBA" id="ARBA00010617"/>
    </source>
</evidence>
<dbReference type="Pfam" id="PF00067">
    <property type="entry name" value="p450"/>
    <property type="match status" value="1"/>
</dbReference>
<evidence type="ECO:0000256" key="4">
    <source>
        <dbReference type="ARBA" id="ARBA00022723"/>
    </source>
</evidence>
<keyword evidence="11" id="KW-0002">3D-structure</keyword>
<dbReference type="GO" id="GO:0020037">
    <property type="term" value="F:heme binding"/>
    <property type="evidence" value="ECO:0007669"/>
    <property type="project" value="InterPro"/>
</dbReference>
<organism evidence="9 10">
    <name type="scientific">Kocuria marina</name>
    <dbReference type="NCBI Taxonomy" id="223184"/>
    <lineage>
        <taxon>Bacteria</taxon>
        <taxon>Bacillati</taxon>
        <taxon>Actinomycetota</taxon>
        <taxon>Actinomycetes</taxon>
        <taxon>Micrococcales</taxon>
        <taxon>Micrococcaceae</taxon>
        <taxon>Kocuria</taxon>
    </lineage>
</organism>
<sequence length="428" mass="47116">MTSTAGRTRPDQVLSFLRSGYLFASRVRRRTGVSPESGAPVSMNLLGKRSVLVRGEEGVDLFYDTSRMKRHGAMPLFIRGPLFGSGAVHALDGDAHAARKNQMADMAYEDERVAQYKPFVAEELEMLIREWTSPGNVYDGTALAFGRASFRWAGIPWSRQEMDRQARRMSRLLDTFGRPATHPISWFERFRLDRTFTQLIHGVRSGTVAADPDSVLAHMARLVDENGGLVDEKTAAVELQNLTRPNVAVARFAAFAGAALVEHPEWAARIHEASQARGGSLLDIPEAVAFAQEVRRVYPFVPMLPAEATADTEIKGCPIHKGQRVLIDILGTNNDPASWERAGTFDPERFMGVDDAEAIRTFIPQGGAEVRTGHRCPGEKIAVTSLSAAVVALARPNVELGTDPDDLTFSWTHMLTRPATGMRVRTAH</sequence>
<dbReference type="PANTHER" id="PTHR24286:SF24">
    <property type="entry name" value="LANOSTEROL 14-ALPHA DEMETHYLASE"/>
    <property type="match status" value="1"/>
</dbReference>
<feature type="binding site" evidence="11">
    <location>
        <position position="63"/>
    </location>
    <ligand>
        <name>heme b</name>
        <dbReference type="ChEBI" id="CHEBI:60344"/>
    </ligand>
</feature>
<dbReference type="eggNOG" id="COG2124">
    <property type="taxonomic scope" value="Bacteria"/>
</dbReference>
<reference evidence="11" key="2">
    <citation type="journal article" date="2025" name="Nat. Commun.">
        <title>Coordinated conformational changes in P450 decarboxylases enable hydrocarbons production from renewable feedstocks.</title>
        <authorList>
            <person name="Generoso W.C."/>
            <person name="Alvarenga A.H.S."/>
            <person name="Simoes I.T."/>
            <person name="Miyamoto R.Y."/>
            <person name="Melo R.R."/>
            <person name="Guilherme E.P.X."/>
            <person name="Mandelli F."/>
            <person name="Santos C.A."/>
            <person name="Prata R."/>
            <person name="Santos C.R.D."/>
            <person name="Colombari F.M."/>
            <person name="Morais M.A.B."/>
            <person name="Pimentel Fernandes R."/>
            <person name="Persinoti G.F."/>
            <person name="Murakami M.T."/>
            <person name="Zanphorlin L.M."/>
        </authorList>
    </citation>
    <scope>X-RAY CRYSTALLOGRAPHY (2.05 ANGSTROMS) IN COMPLEX WITH HEME B</scope>
</reference>
<evidence type="ECO:0000256" key="8">
    <source>
        <dbReference type="PIRSR" id="PIRSR602401-1"/>
    </source>
</evidence>
<dbReference type="PRINTS" id="PR00463">
    <property type="entry name" value="EP450I"/>
</dbReference>
<evidence type="ECO:0007829" key="11">
    <source>
        <dbReference type="PDB" id="8VWK"/>
    </source>
</evidence>
<feature type="binding site" evidence="11">
    <location>
        <position position="70"/>
    </location>
    <ligand>
        <name>heme b</name>
        <dbReference type="ChEBI" id="CHEBI:60344"/>
    </ligand>
</feature>
<feature type="binding site" evidence="11">
    <location>
        <position position="96"/>
    </location>
    <ligand>
        <name>heme b</name>
        <dbReference type="ChEBI" id="CHEBI:60344"/>
    </ligand>
</feature>
<name>A0A0B0D9P4_9MICC</name>
<dbReference type="GO" id="GO:0016125">
    <property type="term" value="P:sterol metabolic process"/>
    <property type="evidence" value="ECO:0007669"/>
    <property type="project" value="TreeGrafter"/>
</dbReference>
<dbReference type="Gene3D" id="1.10.630.10">
    <property type="entry name" value="Cytochrome P450"/>
    <property type="match status" value="1"/>
</dbReference>
<dbReference type="GO" id="GO:0004497">
    <property type="term" value="F:monooxygenase activity"/>
    <property type="evidence" value="ECO:0007669"/>
    <property type="project" value="UniProtKB-KW"/>
</dbReference>
<comment type="similarity">
    <text evidence="2">Belongs to the cytochrome P450 family.</text>
</comment>
<feature type="binding site" evidence="11">
    <location>
        <position position="376"/>
    </location>
    <ligand>
        <name>heme b</name>
        <dbReference type="ChEBI" id="CHEBI:60344"/>
        <note>axial binding residue</note>
    </ligand>
    <ligandPart>
        <name>Fe</name>
        <dbReference type="ChEBI" id="CHEBI:18248"/>
    </ligandPart>
</feature>
<keyword evidence="4 8" id="KW-0479">Metal-binding</keyword>
<dbReference type="GO" id="GO:0016705">
    <property type="term" value="F:oxidoreductase activity, acting on paired donors, with incorporation or reduction of molecular oxygen"/>
    <property type="evidence" value="ECO:0007669"/>
    <property type="project" value="InterPro"/>
</dbReference>
<dbReference type="AlphaFoldDB" id="A0A0B0D9P4"/>
<dbReference type="SMR" id="A0A0B0D9P4"/>
<feature type="binding site" evidence="11">
    <location>
        <position position="100"/>
    </location>
    <ligand>
        <name>heme b</name>
        <dbReference type="ChEBI" id="CHEBI:60344"/>
    </ligand>
</feature>
<dbReference type="STRING" id="223184.AS25_12605"/>
<dbReference type="RefSeq" id="WP_035965726.1">
    <property type="nucleotide sequence ID" value="NZ_JBBCYU010000004.1"/>
</dbReference>
<comment type="cofactor">
    <cofactor evidence="1 8">
        <name>heme</name>
        <dbReference type="ChEBI" id="CHEBI:30413"/>
    </cofactor>
</comment>
<dbReference type="InterPro" id="IPR001128">
    <property type="entry name" value="Cyt_P450"/>
</dbReference>
<dbReference type="InterPro" id="IPR036396">
    <property type="entry name" value="Cyt_P450_sf"/>
</dbReference>
<keyword evidence="5" id="KW-0560">Oxidoreductase</keyword>
<dbReference type="EMBL" id="JROM01000058">
    <property type="protein sequence ID" value="KHE73460.1"/>
    <property type="molecule type" value="Genomic_DNA"/>
</dbReference>
<keyword evidence="6 8" id="KW-0408">Iron</keyword>
<evidence type="ECO:0000256" key="7">
    <source>
        <dbReference type="ARBA" id="ARBA00023033"/>
    </source>
</evidence>
<accession>A0A0B0D9P4</accession>
<keyword evidence="3 8" id="KW-0349">Heme</keyword>
<dbReference type="Proteomes" id="UP000030664">
    <property type="component" value="Unassembled WGS sequence"/>
</dbReference>
<evidence type="ECO:0000256" key="5">
    <source>
        <dbReference type="ARBA" id="ARBA00023002"/>
    </source>
</evidence>
<dbReference type="PANTHER" id="PTHR24286">
    <property type="entry name" value="CYTOCHROME P450 26"/>
    <property type="match status" value="1"/>
</dbReference>
<gene>
    <name evidence="9" type="ORF">AS25_12605</name>
</gene>
<comment type="caution">
    <text evidence="9">The sequence shown here is derived from an EMBL/GenBank/DDBJ whole genome shotgun (WGS) entry which is preliminary data.</text>
</comment>
<evidence type="ECO:0000313" key="9">
    <source>
        <dbReference type="EMBL" id="KHE73460.1"/>
    </source>
</evidence>
<evidence type="ECO:0000256" key="1">
    <source>
        <dbReference type="ARBA" id="ARBA00001971"/>
    </source>
</evidence>
<dbReference type="GO" id="GO:0005506">
    <property type="term" value="F:iron ion binding"/>
    <property type="evidence" value="ECO:0007669"/>
    <property type="project" value="InterPro"/>
</dbReference>
<evidence type="ECO:0000256" key="3">
    <source>
        <dbReference type="ARBA" id="ARBA00022617"/>
    </source>
</evidence>
<evidence type="ECO:0000256" key="6">
    <source>
        <dbReference type="ARBA" id="ARBA00023004"/>
    </source>
</evidence>
<evidence type="ECO:0000313" key="10">
    <source>
        <dbReference type="Proteomes" id="UP000030664"/>
    </source>
</evidence>